<dbReference type="STRING" id="630515.SAMN04489812_1070"/>
<evidence type="ECO:0000259" key="2">
    <source>
        <dbReference type="SMART" id="SM00458"/>
    </source>
</evidence>
<evidence type="ECO:0000313" key="4">
    <source>
        <dbReference type="Proteomes" id="UP000199103"/>
    </source>
</evidence>
<feature type="region of interest" description="Disordered" evidence="1">
    <location>
        <begin position="1"/>
        <end position="21"/>
    </location>
</feature>
<evidence type="ECO:0000256" key="1">
    <source>
        <dbReference type="SAM" id="MobiDB-lite"/>
    </source>
</evidence>
<dbReference type="Gene3D" id="2.80.10.50">
    <property type="match status" value="1"/>
</dbReference>
<dbReference type="Pfam" id="PF00652">
    <property type="entry name" value="Ricin_B_lectin"/>
    <property type="match status" value="1"/>
</dbReference>
<sequence>MATAAPDRPAPSTRRYRRAPRHRDRRLPILLSAICLLVAILTPLSTTGASAAPDPRVPLAGVPDGDLGQTPGSYAYYGFDQPSVDNLHWTQKITTDPGQANVFWSNQFTFDNDWTGYTGFQSHRDGLGMFLVSIWNSTDSRTGSPGTYCITFSEDGTGRGCRLDVSPIAGHSYRWDVSSDAGGWYTFTITDETAGTSFTLGSIKVGAGVGMDTSRFVAWTEYFDWNDPQATCLDEPSSRLAMSTPTSRTTSGPLTATWTKSRVSDGCATQATVRFDDAGAIQRDGIGNSAAGRITNPGGLCLAGGTSATSLTLQGCDNSMVQQWNRGADGTLRADWRCLTPRGNKAPYGTSLDTCRSIQAQGFRAKDDGTIVNPTTSTCLQADDNAVGAKVTLVACDPSAIDQHWKTPARMVR</sequence>
<dbReference type="PROSITE" id="PS50231">
    <property type="entry name" value="RICIN_B_LECTIN"/>
    <property type="match status" value="1"/>
</dbReference>
<dbReference type="SMART" id="SM00458">
    <property type="entry name" value="RICIN"/>
    <property type="match status" value="1"/>
</dbReference>
<dbReference type="InterPro" id="IPR021862">
    <property type="entry name" value="DUF3472"/>
</dbReference>
<feature type="domain" description="Ricin B lectin" evidence="2">
    <location>
        <begin position="289"/>
        <end position="408"/>
    </location>
</feature>
<dbReference type="InterPro" id="IPR000772">
    <property type="entry name" value="Ricin_B_lectin"/>
</dbReference>
<dbReference type="AlphaFoldDB" id="A0A1H1PZ46"/>
<dbReference type="EMBL" id="LT629772">
    <property type="protein sequence ID" value="SDS16247.1"/>
    <property type="molecule type" value="Genomic_DNA"/>
</dbReference>
<dbReference type="RefSeq" id="WP_091521020.1">
    <property type="nucleotide sequence ID" value="NZ_LT629772.1"/>
</dbReference>
<dbReference type="Pfam" id="PF11958">
    <property type="entry name" value="DUF3472"/>
    <property type="match status" value="1"/>
</dbReference>
<accession>A0A1H1PZ46</accession>
<keyword evidence="4" id="KW-1185">Reference proteome</keyword>
<organism evidence="3 4">
    <name type="scientific">Microlunatus soli</name>
    <dbReference type="NCBI Taxonomy" id="630515"/>
    <lineage>
        <taxon>Bacteria</taxon>
        <taxon>Bacillati</taxon>
        <taxon>Actinomycetota</taxon>
        <taxon>Actinomycetes</taxon>
        <taxon>Propionibacteriales</taxon>
        <taxon>Propionibacteriaceae</taxon>
        <taxon>Microlunatus</taxon>
    </lineage>
</organism>
<dbReference type="Proteomes" id="UP000199103">
    <property type="component" value="Chromosome I"/>
</dbReference>
<name>A0A1H1PZ46_9ACTN</name>
<dbReference type="OrthoDB" id="6017904at2"/>
<evidence type="ECO:0000313" key="3">
    <source>
        <dbReference type="EMBL" id="SDS16247.1"/>
    </source>
</evidence>
<keyword evidence="3" id="KW-0430">Lectin</keyword>
<dbReference type="InterPro" id="IPR035992">
    <property type="entry name" value="Ricin_B-like_lectins"/>
</dbReference>
<dbReference type="GO" id="GO:0030246">
    <property type="term" value="F:carbohydrate binding"/>
    <property type="evidence" value="ECO:0007669"/>
    <property type="project" value="UniProtKB-KW"/>
</dbReference>
<gene>
    <name evidence="3" type="ORF">SAMN04489812_1070</name>
</gene>
<dbReference type="SUPFAM" id="SSF50370">
    <property type="entry name" value="Ricin B-like lectins"/>
    <property type="match status" value="1"/>
</dbReference>
<proteinExistence type="predicted"/>
<reference evidence="3 4" key="1">
    <citation type="submission" date="2016-10" db="EMBL/GenBank/DDBJ databases">
        <authorList>
            <person name="de Groot N.N."/>
        </authorList>
    </citation>
    <scope>NUCLEOTIDE SEQUENCE [LARGE SCALE GENOMIC DNA]</scope>
    <source>
        <strain evidence="3 4">DSM 21800</strain>
    </source>
</reference>
<protein>
    <submittedName>
        <fullName evidence="3">Ricin-type beta-trefoil lectin domain-containing protein</fullName>
    </submittedName>
</protein>